<dbReference type="Gene3D" id="3.30.1200.10">
    <property type="entry name" value="YggU-like"/>
    <property type="match status" value="1"/>
</dbReference>
<dbReference type="SUPFAM" id="SSF69786">
    <property type="entry name" value="YggU-like"/>
    <property type="match status" value="1"/>
</dbReference>
<sequence>SKKEKQQQQQQQPSQKQPINLPILKLNINVHPNSKENQIISFENEILSLRISEPPIDGQANKGVVEFLSKELGLRKSNIQVSKGSKSRNKSIEIDLESESITKDELYNKI</sequence>
<gene>
    <name evidence="3" type="ORF">DICPUDRAFT_23568</name>
</gene>
<dbReference type="HAMAP" id="MF_00634">
    <property type="entry name" value="UPF0235"/>
    <property type="match status" value="1"/>
</dbReference>
<protein>
    <submittedName>
        <fullName evidence="3">Uncharacterized protein</fullName>
    </submittedName>
</protein>
<dbReference type="OrthoDB" id="244097at2759"/>
<feature type="non-terminal residue" evidence="3">
    <location>
        <position position="1"/>
    </location>
</feature>
<feature type="compositionally biased region" description="Low complexity" evidence="2">
    <location>
        <begin position="7"/>
        <end position="18"/>
    </location>
</feature>
<dbReference type="eggNOG" id="KOG3276">
    <property type="taxonomic scope" value="Eukaryota"/>
</dbReference>
<dbReference type="FunCoup" id="F0ZEV9">
    <property type="interactions" value="70"/>
</dbReference>
<dbReference type="NCBIfam" id="TIGR00251">
    <property type="entry name" value="DUF167 family protein"/>
    <property type="match status" value="1"/>
</dbReference>
<dbReference type="KEGG" id="dpp:DICPUDRAFT_23568"/>
<organism evidence="3 4">
    <name type="scientific">Dictyostelium purpureum</name>
    <name type="common">Slime mold</name>
    <dbReference type="NCBI Taxonomy" id="5786"/>
    <lineage>
        <taxon>Eukaryota</taxon>
        <taxon>Amoebozoa</taxon>
        <taxon>Evosea</taxon>
        <taxon>Eumycetozoa</taxon>
        <taxon>Dictyostelia</taxon>
        <taxon>Dictyosteliales</taxon>
        <taxon>Dictyosteliaceae</taxon>
        <taxon>Dictyostelium</taxon>
    </lineage>
</organism>
<feature type="non-terminal residue" evidence="3">
    <location>
        <position position="110"/>
    </location>
</feature>
<comment type="similarity">
    <text evidence="1">Belongs to the UPF0235 family.</text>
</comment>
<dbReference type="Proteomes" id="UP000001064">
    <property type="component" value="Unassembled WGS sequence"/>
</dbReference>
<dbReference type="OMA" id="KTAIQVQ"/>
<dbReference type="InterPro" id="IPR003746">
    <property type="entry name" value="DUF167"/>
</dbReference>
<feature type="region of interest" description="Disordered" evidence="2">
    <location>
        <begin position="1"/>
        <end position="20"/>
    </location>
</feature>
<reference evidence="4" key="1">
    <citation type="journal article" date="2011" name="Genome Biol.">
        <title>Comparative genomics of the social amoebae Dictyostelium discoideum and Dictyostelium purpureum.</title>
        <authorList>
            <consortium name="US DOE Joint Genome Institute (JGI-PGF)"/>
            <person name="Sucgang R."/>
            <person name="Kuo A."/>
            <person name="Tian X."/>
            <person name="Salerno W."/>
            <person name="Parikh A."/>
            <person name="Feasley C.L."/>
            <person name="Dalin E."/>
            <person name="Tu H."/>
            <person name="Huang E."/>
            <person name="Barry K."/>
            <person name="Lindquist E."/>
            <person name="Shapiro H."/>
            <person name="Bruce D."/>
            <person name="Schmutz J."/>
            <person name="Salamov A."/>
            <person name="Fey P."/>
            <person name="Gaudet P."/>
            <person name="Anjard C."/>
            <person name="Babu M.M."/>
            <person name="Basu S."/>
            <person name="Bushmanova Y."/>
            <person name="van der Wel H."/>
            <person name="Katoh-Kurasawa M."/>
            <person name="Dinh C."/>
            <person name="Coutinho P.M."/>
            <person name="Saito T."/>
            <person name="Elias M."/>
            <person name="Schaap P."/>
            <person name="Kay R.R."/>
            <person name="Henrissat B."/>
            <person name="Eichinger L."/>
            <person name="Rivero F."/>
            <person name="Putnam N.H."/>
            <person name="West C.M."/>
            <person name="Loomis W.F."/>
            <person name="Chisholm R.L."/>
            <person name="Shaulsky G."/>
            <person name="Strassmann J.E."/>
            <person name="Queller D.C."/>
            <person name="Kuspa A."/>
            <person name="Grigoriev I.V."/>
        </authorList>
    </citation>
    <scope>NUCLEOTIDE SEQUENCE [LARGE SCALE GENOMIC DNA]</scope>
    <source>
        <strain evidence="4">QSDP1</strain>
    </source>
</reference>
<dbReference type="PANTHER" id="PTHR13420">
    <property type="entry name" value="UPF0235 PROTEIN C15ORF40"/>
    <property type="match status" value="1"/>
</dbReference>
<proteinExistence type="inferred from homology"/>
<dbReference type="SMART" id="SM01152">
    <property type="entry name" value="DUF167"/>
    <property type="match status" value="1"/>
</dbReference>
<dbReference type="RefSeq" id="XP_003285952.1">
    <property type="nucleotide sequence ID" value="XM_003285904.1"/>
</dbReference>
<evidence type="ECO:0000313" key="3">
    <source>
        <dbReference type="EMBL" id="EGC37478.1"/>
    </source>
</evidence>
<dbReference type="InParanoid" id="F0ZEV9"/>
<evidence type="ECO:0000256" key="1">
    <source>
        <dbReference type="ARBA" id="ARBA00010364"/>
    </source>
</evidence>
<name>F0ZEV9_DICPU</name>
<accession>F0ZEV9</accession>
<dbReference type="AlphaFoldDB" id="F0ZEV9"/>
<dbReference type="PANTHER" id="PTHR13420:SF7">
    <property type="entry name" value="UPF0235 PROTEIN C15ORF40"/>
    <property type="match status" value="1"/>
</dbReference>
<dbReference type="GO" id="GO:0005737">
    <property type="term" value="C:cytoplasm"/>
    <property type="evidence" value="ECO:0000318"/>
    <property type="project" value="GO_Central"/>
</dbReference>
<dbReference type="Pfam" id="PF02594">
    <property type="entry name" value="DUF167"/>
    <property type="match status" value="1"/>
</dbReference>
<keyword evidence="4" id="KW-1185">Reference proteome</keyword>
<dbReference type="EMBL" id="GL870998">
    <property type="protein sequence ID" value="EGC37478.1"/>
    <property type="molecule type" value="Genomic_DNA"/>
</dbReference>
<evidence type="ECO:0000256" key="2">
    <source>
        <dbReference type="SAM" id="MobiDB-lite"/>
    </source>
</evidence>
<dbReference type="VEuPathDB" id="AmoebaDB:DICPUDRAFT_23568"/>
<dbReference type="InterPro" id="IPR036591">
    <property type="entry name" value="YggU-like_sf"/>
</dbReference>
<evidence type="ECO:0000313" key="4">
    <source>
        <dbReference type="Proteomes" id="UP000001064"/>
    </source>
</evidence>
<dbReference type="STRING" id="5786.F0ZEV9"/>
<dbReference type="GeneID" id="10499672"/>